<dbReference type="PANTHER" id="PTHR14614">
    <property type="entry name" value="HEPATOCELLULAR CARCINOMA-ASSOCIATED ANTIGEN"/>
    <property type="match status" value="1"/>
</dbReference>
<dbReference type="GO" id="GO:0008757">
    <property type="term" value="F:S-adenosylmethionine-dependent methyltransferase activity"/>
    <property type="evidence" value="ECO:0007669"/>
    <property type="project" value="UniProtKB-ARBA"/>
</dbReference>
<feature type="region of interest" description="Disordered" evidence="1">
    <location>
        <begin position="1"/>
        <end position="46"/>
    </location>
</feature>
<dbReference type="Pfam" id="PF10294">
    <property type="entry name" value="Methyltransf_16"/>
    <property type="match status" value="1"/>
</dbReference>
<dbReference type="Gene3D" id="3.40.50.150">
    <property type="entry name" value="Vaccinia Virus protein VP39"/>
    <property type="match status" value="1"/>
</dbReference>
<reference evidence="2 3" key="1">
    <citation type="journal article" date="2015" name="Environ. Microbiol.">
        <title>Metagenome sequence of Elaphomyces granulatus from sporocarp tissue reveals Ascomycota ectomycorrhizal fingerprints of genome expansion and a Proteobacteria-rich microbiome.</title>
        <authorList>
            <person name="Quandt C.A."/>
            <person name="Kohler A."/>
            <person name="Hesse C.N."/>
            <person name="Sharpton T.J."/>
            <person name="Martin F."/>
            <person name="Spatafora J.W."/>
        </authorList>
    </citation>
    <scope>NUCLEOTIDE SEQUENCE [LARGE SCALE GENOMIC DNA]</scope>
    <source>
        <strain evidence="2 3">OSC145934</strain>
    </source>
</reference>
<feature type="compositionally biased region" description="Basic residues" evidence="1">
    <location>
        <begin position="1"/>
        <end position="16"/>
    </location>
</feature>
<dbReference type="Proteomes" id="UP000243515">
    <property type="component" value="Unassembled WGS sequence"/>
</dbReference>
<evidence type="ECO:0008006" key="4">
    <source>
        <dbReference type="Google" id="ProtNLM"/>
    </source>
</evidence>
<dbReference type="InterPro" id="IPR019410">
    <property type="entry name" value="Methyltransf_16"/>
</dbReference>
<feature type="compositionally biased region" description="Low complexity" evidence="1">
    <location>
        <begin position="17"/>
        <end position="37"/>
    </location>
</feature>
<comment type="caution">
    <text evidence="2">The sequence shown here is derived from an EMBL/GenBank/DDBJ whole genome shotgun (WGS) entry which is preliminary data.</text>
</comment>
<dbReference type="AlphaFoldDB" id="A0A232LPA6"/>
<organism evidence="2 3">
    <name type="scientific">Elaphomyces granulatus</name>
    <dbReference type="NCBI Taxonomy" id="519963"/>
    <lineage>
        <taxon>Eukaryota</taxon>
        <taxon>Fungi</taxon>
        <taxon>Dikarya</taxon>
        <taxon>Ascomycota</taxon>
        <taxon>Pezizomycotina</taxon>
        <taxon>Eurotiomycetes</taxon>
        <taxon>Eurotiomycetidae</taxon>
        <taxon>Eurotiales</taxon>
        <taxon>Elaphomycetaceae</taxon>
        <taxon>Elaphomyces</taxon>
    </lineage>
</organism>
<evidence type="ECO:0000313" key="3">
    <source>
        <dbReference type="Proteomes" id="UP000243515"/>
    </source>
</evidence>
<name>A0A232LPA6_9EURO</name>
<evidence type="ECO:0000313" key="2">
    <source>
        <dbReference type="EMBL" id="OXV06000.1"/>
    </source>
</evidence>
<dbReference type="PANTHER" id="PTHR14614:SF104">
    <property type="entry name" value="N-METHYLTRANSFERASE, PUTATIVE (AFU_ORTHOLOGUE AFUA_1G17750)-RELATED"/>
    <property type="match status" value="1"/>
</dbReference>
<dbReference type="GO" id="GO:0005737">
    <property type="term" value="C:cytoplasm"/>
    <property type="evidence" value="ECO:0007669"/>
    <property type="project" value="TreeGrafter"/>
</dbReference>
<evidence type="ECO:0000256" key="1">
    <source>
        <dbReference type="SAM" id="MobiDB-lite"/>
    </source>
</evidence>
<proteinExistence type="predicted"/>
<dbReference type="OrthoDB" id="2106152at2759"/>
<sequence>MLHSRLRPLPRHHHRPLTNIDNNNIAISNDRNNDNGNDNGGDETNTEDIFTSFLPHLFPDDAPSFHGDPGQHLLYHSPLYGPLEIMVPTYPIASTCQSDSRVEEIDESRKLFAHFLWSAAMVVAVGVEEAAAAAGKAVWSVDGHTVLELGADVYSNCLTGTALPSIISILSSAAEVVISDHPSSPAFAGAIDFNIVANVPYSLRSRISAHPHEWGVLGDAFSQQNRGRFTRIIAADCLWMKSQHENLVRTMLWFLTPNSTISDGNVEGGFQIDGRVWIVAGFHTGRAVIASFFETAVQMGLEIEDIYERDLNSGEEAGEVRREWVPFREGEGLENRKRWCVVAVLRKAHEN</sequence>
<gene>
    <name evidence="2" type="ORF">Egran_06233</name>
</gene>
<accession>A0A232LPA6</accession>
<dbReference type="InterPro" id="IPR029063">
    <property type="entry name" value="SAM-dependent_MTases_sf"/>
</dbReference>
<keyword evidence="3" id="KW-1185">Reference proteome</keyword>
<dbReference type="EMBL" id="NPHW01006233">
    <property type="protein sequence ID" value="OXV06000.1"/>
    <property type="molecule type" value="Genomic_DNA"/>
</dbReference>
<protein>
    <recommendedName>
        <fullName evidence="4">Methyltransferase domain-containing protein</fullName>
    </recommendedName>
</protein>